<dbReference type="EMBL" id="JARQZJ010000062">
    <property type="protein sequence ID" value="KAK9879669.1"/>
    <property type="molecule type" value="Genomic_DNA"/>
</dbReference>
<keyword evidence="2" id="KW-1003">Cell membrane</keyword>
<gene>
    <name evidence="9" type="ORF">WA026_006730</name>
</gene>
<evidence type="ECO:0000256" key="8">
    <source>
        <dbReference type="SAM" id="Phobius"/>
    </source>
</evidence>
<dbReference type="PANTHER" id="PTHR42643:SF30">
    <property type="entry name" value="IONOTROPIC RECEPTOR 40A-RELATED"/>
    <property type="match status" value="1"/>
</dbReference>
<keyword evidence="5 8" id="KW-0472">Membrane</keyword>
<keyword evidence="6" id="KW-0675">Receptor</keyword>
<reference evidence="9 10" key="1">
    <citation type="submission" date="2023-03" db="EMBL/GenBank/DDBJ databases">
        <title>Genome insight into feeding habits of ladybird beetles.</title>
        <authorList>
            <person name="Li H.-S."/>
            <person name="Huang Y.-H."/>
            <person name="Pang H."/>
        </authorList>
    </citation>
    <scope>NUCLEOTIDE SEQUENCE [LARGE SCALE GENOMIC DNA]</scope>
    <source>
        <strain evidence="9">SYSU_2023b</strain>
        <tissue evidence="9">Whole body</tissue>
    </source>
</reference>
<accession>A0AAW1UG68</accession>
<dbReference type="InterPro" id="IPR052192">
    <property type="entry name" value="Insect_Ionotropic_Sensory_Rcpt"/>
</dbReference>
<keyword evidence="10" id="KW-1185">Reference proteome</keyword>
<evidence type="ECO:0000256" key="7">
    <source>
        <dbReference type="ARBA" id="ARBA00023180"/>
    </source>
</evidence>
<dbReference type="SUPFAM" id="SSF53850">
    <property type="entry name" value="Periplasmic binding protein-like II"/>
    <property type="match status" value="1"/>
</dbReference>
<feature type="transmembrane region" description="Helical" evidence="8">
    <location>
        <begin position="348"/>
        <end position="367"/>
    </location>
</feature>
<keyword evidence="3 8" id="KW-0812">Transmembrane</keyword>
<proteinExistence type="predicted"/>
<evidence type="ECO:0000256" key="1">
    <source>
        <dbReference type="ARBA" id="ARBA00004651"/>
    </source>
</evidence>
<dbReference type="AlphaFoldDB" id="A0AAW1UG68"/>
<evidence type="ECO:0000256" key="3">
    <source>
        <dbReference type="ARBA" id="ARBA00022692"/>
    </source>
</evidence>
<name>A0AAW1UG68_9CUCU</name>
<evidence type="ECO:0000256" key="5">
    <source>
        <dbReference type="ARBA" id="ARBA00023136"/>
    </source>
</evidence>
<sequence>MNFSILRQPSALNVIQCLRIFFSQYFSSSDLMCVVSKNNYYHLFASLRFDYSEAIDIWDFNVDHPNDAIWYFYPNHPDFYVLDGLTEQEFQVFINNMSDDPSFNPQARYLFLGSNFTSNLLHVLNDKFISNAVFFDVETGNLFIHFPYKKKSVNVKDHNFYQSAVCEKNGNLKVEQDLFPPKEPKVWKNSTLSVLYVPSEVYSICDHCENKGVEMDCHILISTFFDIKLEFHRNEDLVNFGEDEYNVFFGGQLVQDFGLFTMPYLRDEVTFFVPVSQLLSRWKYIFSIFPLSVWSLWFATVTLTTATWIMGDFILQQRICLEGLIAVPFIIFHWFLEKSFKIRRKSTFETILIILMLFLSNIMNIYFKSRFTYLLNGLNYEWSIDTFDDIISRKLKIGGTQHGINLINSSVDVANYLQENYMNCRGTQCLQRTAIERDMAALAMVSVARSTSNNFVDNTTGRLLLKRINWPSFHMYVCSFFNRGHPMFPLFNRSLQRLAESGILMKIYFEYVRKNIIQESSMGDTQKLNFEHIVAPLTMWCIGIITSFVVFFCEMAHAKKRSMLCKKFIRVTTN</sequence>
<protein>
    <recommendedName>
        <fullName evidence="11">Ionotropic receptor</fullName>
    </recommendedName>
</protein>
<dbReference type="Proteomes" id="UP001431783">
    <property type="component" value="Unassembled WGS sequence"/>
</dbReference>
<evidence type="ECO:0000313" key="10">
    <source>
        <dbReference type="Proteomes" id="UP001431783"/>
    </source>
</evidence>
<feature type="transmembrane region" description="Helical" evidence="8">
    <location>
        <begin position="315"/>
        <end position="336"/>
    </location>
</feature>
<evidence type="ECO:0000256" key="2">
    <source>
        <dbReference type="ARBA" id="ARBA00022475"/>
    </source>
</evidence>
<evidence type="ECO:0000256" key="6">
    <source>
        <dbReference type="ARBA" id="ARBA00023170"/>
    </source>
</evidence>
<keyword evidence="4 8" id="KW-1133">Transmembrane helix</keyword>
<evidence type="ECO:0008006" key="11">
    <source>
        <dbReference type="Google" id="ProtNLM"/>
    </source>
</evidence>
<comment type="caution">
    <text evidence="9">The sequence shown here is derived from an EMBL/GenBank/DDBJ whole genome shotgun (WGS) entry which is preliminary data.</text>
</comment>
<evidence type="ECO:0000256" key="4">
    <source>
        <dbReference type="ARBA" id="ARBA00022989"/>
    </source>
</evidence>
<evidence type="ECO:0000313" key="9">
    <source>
        <dbReference type="EMBL" id="KAK9879669.1"/>
    </source>
</evidence>
<organism evidence="9 10">
    <name type="scientific">Henosepilachna vigintioctopunctata</name>
    <dbReference type="NCBI Taxonomy" id="420089"/>
    <lineage>
        <taxon>Eukaryota</taxon>
        <taxon>Metazoa</taxon>
        <taxon>Ecdysozoa</taxon>
        <taxon>Arthropoda</taxon>
        <taxon>Hexapoda</taxon>
        <taxon>Insecta</taxon>
        <taxon>Pterygota</taxon>
        <taxon>Neoptera</taxon>
        <taxon>Endopterygota</taxon>
        <taxon>Coleoptera</taxon>
        <taxon>Polyphaga</taxon>
        <taxon>Cucujiformia</taxon>
        <taxon>Coccinelloidea</taxon>
        <taxon>Coccinellidae</taxon>
        <taxon>Epilachninae</taxon>
        <taxon>Epilachnini</taxon>
        <taxon>Henosepilachna</taxon>
    </lineage>
</organism>
<comment type="subcellular location">
    <subcellularLocation>
        <location evidence="1">Cell membrane</location>
        <topology evidence="1">Multi-pass membrane protein</topology>
    </subcellularLocation>
</comment>
<keyword evidence="7" id="KW-0325">Glycoprotein</keyword>
<dbReference type="GO" id="GO:0005886">
    <property type="term" value="C:plasma membrane"/>
    <property type="evidence" value="ECO:0007669"/>
    <property type="project" value="UniProtKB-SubCell"/>
</dbReference>
<feature type="transmembrane region" description="Helical" evidence="8">
    <location>
        <begin position="284"/>
        <end position="309"/>
    </location>
</feature>
<feature type="transmembrane region" description="Helical" evidence="8">
    <location>
        <begin position="533"/>
        <end position="553"/>
    </location>
</feature>
<dbReference type="PANTHER" id="PTHR42643">
    <property type="entry name" value="IONOTROPIC RECEPTOR 20A-RELATED"/>
    <property type="match status" value="1"/>
</dbReference>